<protein>
    <submittedName>
        <fullName evidence="1">Uncharacterized protein</fullName>
    </submittedName>
</protein>
<reference evidence="1" key="1">
    <citation type="submission" date="2023-06" db="EMBL/GenBank/DDBJ databases">
        <title>Genome-scale phylogeny and comparative genomics of the fungal order Sordariales.</title>
        <authorList>
            <consortium name="Lawrence Berkeley National Laboratory"/>
            <person name="Hensen N."/>
            <person name="Bonometti L."/>
            <person name="Westerberg I."/>
            <person name="Brannstrom I.O."/>
            <person name="Guillou S."/>
            <person name="Cros-Aarteil S."/>
            <person name="Calhoun S."/>
            <person name="Haridas S."/>
            <person name="Kuo A."/>
            <person name="Mondo S."/>
            <person name="Pangilinan J."/>
            <person name="Riley R."/>
            <person name="Labutti K."/>
            <person name="Andreopoulos B."/>
            <person name="Lipzen A."/>
            <person name="Chen C."/>
            <person name="Yanf M."/>
            <person name="Daum C."/>
            <person name="Ng V."/>
            <person name="Clum A."/>
            <person name="Steindorff A."/>
            <person name="Ohm R."/>
            <person name="Martin F."/>
            <person name="Silar P."/>
            <person name="Natvig D."/>
            <person name="Lalanne C."/>
            <person name="Gautier V."/>
            <person name="Ament-Velasquez S.L."/>
            <person name="Kruys A."/>
            <person name="Hutchinson M.I."/>
            <person name="Powell A.J."/>
            <person name="Barry K."/>
            <person name="Miller A.N."/>
            <person name="Grigoriev I.V."/>
            <person name="Debuchy R."/>
            <person name="Gladieux P."/>
            <person name="Thoren M.H."/>
            <person name="Johannesson H."/>
        </authorList>
    </citation>
    <scope>NUCLEOTIDE SEQUENCE</scope>
    <source>
        <strain evidence="1">SMH2532-1</strain>
    </source>
</reference>
<dbReference type="EMBL" id="JAULSV010000003">
    <property type="protein sequence ID" value="KAK0648751.1"/>
    <property type="molecule type" value="Genomic_DNA"/>
</dbReference>
<dbReference type="Proteomes" id="UP001174936">
    <property type="component" value="Unassembled WGS sequence"/>
</dbReference>
<feature type="non-terminal residue" evidence="1">
    <location>
        <position position="1"/>
    </location>
</feature>
<evidence type="ECO:0000313" key="2">
    <source>
        <dbReference type="Proteomes" id="UP001174936"/>
    </source>
</evidence>
<evidence type="ECO:0000313" key="1">
    <source>
        <dbReference type="EMBL" id="KAK0648751.1"/>
    </source>
</evidence>
<sequence length="104" mass="11038">MCCRLSVIVVFSTMGAFIRKILQWNKNPGRLVEDYCNDDLLLSGLPIAAAPSSARDAASIAGVFPVPIIAIVSGPFSTLTTGFFGPVAMWVYNEALSILDGEGT</sequence>
<dbReference type="AlphaFoldDB" id="A0AA39Y9X2"/>
<name>A0AA39Y9X2_9PEZI</name>
<accession>A0AA39Y9X2</accession>
<organism evidence="1 2">
    <name type="scientific">Cercophora newfieldiana</name>
    <dbReference type="NCBI Taxonomy" id="92897"/>
    <lineage>
        <taxon>Eukaryota</taxon>
        <taxon>Fungi</taxon>
        <taxon>Dikarya</taxon>
        <taxon>Ascomycota</taxon>
        <taxon>Pezizomycotina</taxon>
        <taxon>Sordariomycetes</taxon>
        <taxon>Sordariomycetidae</taxon>
        <taxon>Sordariales</taxon>
        <taxon>Lasiosphaeriaceae</taxon>
        <taxon>Cercophora</taxon>
    </lineage>
</organism>
<keyword evidence="2" id="KW-1185">Reference proteome</keyword>
<comment type="caution">
    <text evidence="1">The sequence shown here is derived from an EMBL/GenBank/DDBJ whole genome shotgun (WGS) entry which is preliminary data.</text>
</comment>
<proteinExistence type="predicted"/>
<gene>
    <name evidence="1" type="ORF">B0T16DRAFT_491491</name>
</gene>